<feature type="domain" description="Mycothiol-dependent maleylpyruvate isomerase metal-binding" evidence="1">
    <location>
        <begin position="13"/>
        <end position="99"/>
    </location>
</feature>
<organism evidence="2 3">
    <name type="scientific">Georgenia deserti</name>
    <dbReference type="NCBI Taxonomy" id="2093781"/>
    <lineage>
        <taxon>Bacteria</taxon>
        <taxon>Bacillati</taxon>
        <taxon>Actinomycetota</taxon>
        <taxon>Actinomycetes</taxon>
        <taxon>Micrococcales</taxon>
        <taxon>Bogoriellaceae</taxon>
        <taxon>Georgenia</taxon>
    </lineage>
</organism>
<dbReference type="RefSeq" id="WP_388007440.1">
    <property type="nucleotide sequence ID" value="NZ_JBHUEE010000006.1"/>
</dbReference>
<evidence type="ECO:0000313" key="3">
    <source>
        <dbReference type="Proteomes" id="UP001597277"/>
    </source>
</evidence>
<dbReference type="Gene3D" id="1.20.120.450">
    <property type="entry name" value="dinb family like domain"/>
    <property type="match status" value="1"/>
</dbReference>
<reference evidence="3" key="1">
    <citation type="journal article" date="2019" name="Int. J. Syst. Evol. Microbiol.">
        <title>The Global Catalogue of Microorganisms (GCM) 10K type strain sequencing project: providing services to taxonomists for standard genome sequencing and annotation.</title>
        <authorList>
            <consortium name="The Broad Institute Genomics Platform"/>
            <consortium name="The Broad Institute Genome Sequencing Center for Infectious Disease"/>
            <person name="Wu L."/>
            <person name="Ma J."/>
        </authorList>
    </citation>
    <scope>NUCLEOTIDE SEQUENCE [LARGE SCALE GENOMIC DNA]</scope>
    <source>
        <strain evidence="3">JCM 17130</strain>
    </source>
</reference>
<gene>
    <name evidence="2" type="ORF">ACFSE6_12595</name>
</gene>
<dbReference type="InterPro" id="IPR034660">
    <property type="entry name" value="DinB/YfiT-like"/>
</dbReference>
<dbReference type="Proteomes" id="UP001597277">
    <property type="component" value="Unassembled WGS sequence"/>
</dbReference>
<dbReference type="SUPFAM" id="SSF109854">
    <property type="entry name" value="DinB/YfiT-like putative metalloenzymes"/>
    <property type="match status" value="1"/>
</dbReference>
<dbReference type="InterPro" id="IPR017517">
    <property type="entry name" value="Maleyloyr_isom"/>
</dbReference>
<comment type="caution">
    <text evidence="2">The sequence shown here is derived from an EMBL/GenBank/DDBJ whole genome shotgun (WGS) entry which is preliminary data.</text>
</comment>
<dbReference type="NCBIfam" id="TIGR03083">
    <property type="entry name" value="maleylpyruvate isomerase family mycothiol-dependent enzyme"/>
    <property type="match status" value="1"/>
</dbReference>
<dbReference type="GO" id="GO:0016853">
    <property type="term" value="F:isomerase activity"/>
    <property type="evidence" value="ECO:0007669"/>
    <property type="project" value="UniProtKB-KW"/>
</dbReference>
<dbReference type="EMBL" id="JBHUEE010000006">
    <property type="protein sequence ID" value="MFD1718679.1"/>
    <property type="molecule type" value="Genomic_DNA"/>
</dbReference>
<protein>
    <submittedName>
        <fullName evidence="2">Maleylpyruvate isomerase family mycothiol-dependent enzyme</fullName>
    </submittedName>
</protein>
<proteinExistence type="predicted"/>
<keyword evidence="3" id="KW-1185">Reference proteome</keyword>
<dbReference type="Pfam" id="PF11716">
    <property type="entry name" value="MDMPI_N"/>
    <property type="match status" value="1"/>
</dbReference>
<evidence type="ECO:0000313" key="2">
    <source>
        <dbReference type="EMBL" id="MFD1718679.1"/>
    </source>
</evidence>
<evidence type="ECO:0000259" key="1">
    <source>
        <dbReference type="Pfam" id="PF11716"/>
    </source>
</evidence>
<accession>A0ABW4L9D0</accession>
<keyword evidence="2" id="KW-0413">Isomerase</keyword>
<name>A0ABW4L9D0_9MICO</name>
<sequence length="199" mass="21588">MTTDTMLATETFAERERLAHLLAGLTPEQWSAPSLCTGWRVREVVAHITTAYRLAPKAFMDGLARENFDFDRFADRQARADTDALSDADLLASLRENVRHPWQPPGGGQAGALSHDVIHGLDITEALGLPAVPPERIALVLGNAGEKNLEYFGVNLDGLRLVATDYEVSLGEGDPVELPVKDVLLTVTGRRPVPTPRGA</sequence>
<dbReference type="InterPro" id="IPR024344">
    <property type="entry name" value="MDMPI_metal-binding"/>
</dbReference>